<dbReference type="EMBL" id="JXJN01015968">
    <property type="status" value="NOT_ANNOTATED_CDS"/>
    <property type="molecule type" value="Genomic_DNA"/>
</dbReference>
<dbReference type="Proteomes" id="UP000092460">
    <property type="component" value="Unassembled WGS sequence"/>
</dbReference>
<protein>
    <submittedName>
        <fullName evidence="1">Uncharacterized protein</fullName>
    </submittedName>
</protein>
<name>A0A1B0BKJ6_9MUSC</name>
<evidence type="ECO:0000313" key="1">
    <source>
        <dbReference type="EnsemblMetazoa" id="GPPI033123-PA"/>
    </source>
</evidence>
<dbReference type="EnsemblMetazoa" id="GPPI033123-RA">
    <property type="protein sequence ID" value="GPPI033123-PA"/>
    <property type="gene ID" value="GPPI033123"/>
</dbReference>
<evidence type="ECO:0000313" key="2">
    <source>
        <dbReference type="Proteomes" id="UP000092460"/>
    </source>
</evidence>
<organism evidence="1 2">
    <name type="scientific">Glossina palpalis gambiensis</name>
    <dbReference type="NCBI Taxonomy" id="67801"/>
    <lineage>
        <taxon>Eukaryota</taxon>
        <taxon>Metazoa</taxon>
        <taxon>Ecdysozoa</taxon>
        <taxon>Arthropoda</taxon>
        <taxon>Hexapoda</taxon>
        <taxon>Insecta</taxon>
        <taxon>Pterygota</taxon>
        <taxon>Neoptera</taxon>
        <taxon>Endopterygota</taxon>
        <taxon>Diptera</taxon>
        <taxon>Brachycera</taxon>
        <taxon>Muscomorpha</taxon>
        <taxon>Hippoboscoidea</taxon>
        <taxon>Glossinidae</taxon>
        <taxon>Glossina</taxon>
    </lineage>
</organism>
<reference evidence="2" key="1">
    <citation type="submission" date="2015-01" db="EMBL/GenBank/DDBJ databases">
        <authorList>
            <person name="Aksoy S."/>
            <person name="Warren W."/>
            <person name="Wilson R.K."/>
        </authorList>
    </citation>
    <scope>NUCLEOTIDE SEQUENCE [LARGE SCALE GENOMIC DNA]</scope>
    <source>
        <strain evidence="2">IAEA</strain>
    </source>
</reference>
<dbReference type="EMBL" id="JXJN01015966">
    <property type="status" value="NOT_ANNOTATED_CDS"/>
    <property type="molecule type" value="Genomic_DNA"/>
</dbReference>
<dbReference type="AlphaFoldDB" id="A0A1B0BKJ6"/>
<accession>A0A1B0BKJ6</accession>
<reference evidence="1" key="2">
    <citation type="submission" date="2020-05" db="UniProtKB">
        <authorList>
            <consortium name="EnsemblMetazoa"/>
        </authorList>
    </citation>
    <scope>IDENTIFICATION</scope>
    <source>
        <strain evidence="1">IAEA</strain>
    </source>
</reference>
<sequence>MEHTCNIACAVINLSEVNRNCSDGLKMKYDSLVTAKGGKKQFKISEYINHLELTTFQNRNEKWTYAYFHRCVCYRNGCFLSAENLAAVYSRDSCASLNYFREIILKSLPQTVCTPLGKSWILQYVLTIQNRLRAVVRKIDLPSNQQKSSPMPGLKCLAICESCIVLTKYLSIKANAIRDLLLDFTSNKSHSQNRSFFRSTYLFLQPNS</sequence>
<keyword evidence="2" id="KW-1185">Reference proteome</keyword>
<dbReference type="EMBL" id="JXJN01015967">
    <property type="status" value="NOT_ANNOTATED_CDS"/>
    <property type="molecule type" value="Genomic_DNA"/>
</dbReference>
<proteinExistence type="predicted"/>
<dbReference type="VEuPathDB" id="VectorBase:GPPI033123"/>